<dbReference type="OrthoDB" id="6222486at2759"/>
<comment type="caution">
    <text evidence="2">The sequence shown here is derived from an EMBL/GenBank/DDBJ whole genome shotgun (WGS) entry which is preliminary data.</text>
</comment>
<gene>
    <name evidence="2" type="ORF">PHISCL_06908</name>
</gene>
<dbReference type="STRING" id="2070753.A0A3A2ZEK1"/>
<dbReference type="InterPro" id="IPR013924">
    <property type="entry name" value="RNase_H2_suC"/>
</dbReference>
<protein>
    <submittedName>
        <fullName evidence="2">Uncharacterized protein</fullName>
    </submittedName>
</protein>
<dbReference type="Pfam" id="PF08615">
    <property type="entry name" value="RNase_H2_suC"/>
    <property type="match status" value="1"/>
</dbReference>
<organism evidence="2 3">
    <name type="scientific">Aspergillus sclerotialis</name>
    <dbReference type="NCBI Taxonomy" id="2070753"/>
    <lineage>
        <taxon>Eukaryota</taxon>
        <taxon>Fungi</taxon>
        <taxon>Dikarya</taxon>
        <taxon>Ascomycota</taxon>
        <taxon>Pezizomycotina</taxon>
        <taxon>Eurotiomycetes</taxon>
        <taxon>Eurotiomycetidae</taxon>
        <taxon>Eurotiales</taxon>
        <taxon>Aspergillaceae</taxon>
        <taxon>Aspergillus</taxon>
        <taxon>Aspergillus subgen. Polypaecilum</taxon>
    </lineage>
</organism>
<name>A0A3A2ZEK1_9EURO</name>
<dbReference type="GO" id="GO:0032299">
    <property type="term" value="C:ribonuclease H2 complex"/>
    <property type="evidence" value="ECO:0007669"/>
    <property type="project" value="InterPro"/>
</dbReference>
<accession>A0A3A2ZEK1</accession>
<dbReference type="GO" id="GO:0006401">
    <property type="term" value="P:RNA catabolic process"/>
    <property type="evidence" value="ECO:0007669"/>
    <property type="project" value="InterPro"/>
</dbReference>
<dbReference type="Gene3D" id="2.40.128.680">
    <property type="match status" value="1"/>
</dbReference>
<feature type="region of interest" description="Disordered" evidence="1">
    <location>
        <begin position="1"/>
        <end position="20"/>
    </location>
</feature>
<evidence type="ECO:0000256" key="1">
    <source>
        <dbReference type="SAM" id="MobiDB-lite"/>
    </source>
</evidence>
<evidence type="ECO:0000313" key="2">
    <source>
        <dbReference type="EMBL" id="RJE20763.1"/>
    </source>
</evidence>
<feature type="region of interest" description="Disordered" evidence="1">
    <location>
        <begin position="72"/>
        <end position="92"/>
    </location>
</feature>
<proteinExistence type="predicted"/>
<dbReference type="AlphaFoldDB" id="A0A3A2ZEK1"/>
<dbReference type="EMBL" id="MVGC01000279">
    <property type="protein sequence ID" value="RJE20763.1"/>
    <property type="molecule type" value="Genomic_DNA"/>
</dbReference>
<evidence type="ECO:0000313" key="3">
    <source>
        <dbReference type="Proteomes" id="UP000266188"/>
    </source>
</evidence>
<reference evidence="3" key="1">
    <citation type="submission" date="2017-02" db="EMBL/GenBank/DDBJ databases">
        <authorList>
            <person name="Tafer H."/>
            <person name="Lopandic K."/>
        </authorList>
    </citation>
    <scope>NUCLEOTIDE SEQUENCE [LARGE SCALE GENOMIC DNA]</scope>
    <source>
        <strain evidence="3">CBS 366.77</strain>
    </source>
</reference>
<keyword evidence="3" id="KW-1185">Reference proteome</keyword>
<sequence>MAQLNRLTDIGTPHLMNSNTRKRHTSAAANFEVVVLSFQKDIKVPSSFCRSYLRIVRLTTASGTVVTPTDRVIPCQKDGSGSAEDDEAEQEDPVKILEKQNTFDEFMVWTHESIPAADDPFVKGVEEWLKLAEARLV</sequence>
<dbReference type="Proteomes" id="UP000266188">
    <property type="component" value="Unassembled WGS sequence"/>
</dbReference>